<dbReference type="Gene3D" id="3.30.450.20">
    <property type="entry name" value="PAS domain"/>
    <property type="match status" value="1"/>
</dbReference>
<evidence type="ECO:0000256" key="1">
    <source>
        <dbReference type="ARBA" id="ARBA00022741"/>
    </source>
</evidence>
<dbReference type="PROSITE" id="PS50045">
    <property type="entry name" value="SIGMA54_INTERACT_4"/>
    <property type="match status" value="1"/>
</dbReference>
<dbReference type="InterPro" id="IPR013656">
    <property type="entry name" value="PAS_4"/>
</dbReference>
<dbReference type="SUPFAM" id="SSF55785">
    <property type="entry name" value="PYP-like sensor domain (PAS domain)"/>
    <property type="match status" value="1"/>
</dbReference>
<dbReference type="Pfam" id="PF00158">
    <property type="entry name" value="Sigma54_activat"/>
    <property type="match status" value="1"/>
</dbReference>
<dbReference type="FunFam" id="3.40.50.300:FF:000006">
    <property type="entry name" value="DNA-binding transcriptional regulator NtrC"/>
    <property type="match status" value="1"/>
</dbReference>
<feature type="domain" description="Sigma-54 factor interaction" evidence="4">
    <location>
        <begin position="144"/>
        <end position="378"/>
    </location>
</feature>
<dbReference type="InterPro" id="IPR025662">
    <property type="entry name" value="Sigma_54_int_dom_ATP-bd_1"/>
</dbReference>
<reference evidence="6 7" key="1">
    <citation type="journal article" date="2004" name="Environ. Microbiol.">
        <title>Phylogeny-function analysis of (meta)genomic libraries: screening for expression of ribosomal RNA genes by large-insert library fluorescent in situ hybridization (LIL-FISH).</title>
        <authorList>
            <person name="Leveau J.H."/>
            <person name="Gerards S."/>
            <person name="de Boer W."/>
            <person name="van Veen J.A."/>
        </authorList>
    </citation>
    <scope>NUCLEOTIDE SEQUENCE [LARGE SCALE GENOMIC DNA]</scope>
    <source>
        <strain evidence="6 7">Ter331</strain>
    </source>
</reference>
<dbReference type="Gene3D" id="1.10.10.60">
    <property type="entry name" value="Homeodomain-like"/>
    <property type="match status" value="1"/>
</dbReference>
<dbReference type="KEGG" id="cfu:CFU_2685"/>
<proteinExistence type="predicted"/>
<feature type="region of interest" description="Disordered" evidence="3">
    <location>
        <begin position="399"/>
        <end position="419"/>
    </location>
</feature>
<dbReference type="PANTHER" id="PTHR32071">
    <property type="entry name" value="TRANSCRIPTIONAL REGULATORY PROTEIN"/>
    <property type="match status" value="1"/>
</dbReference>
<keyword evidence="2" id="KW-0067">ATP-binding</keyword>
<sequence length="472" mass="51195">MDTELASALAIFSQLFDAMPQPVAIIDSEGNYVYYNQESAKIDAYPAERAVGHPLLDIYPAMDAESSTLLQALHHGKRYTGAFQAFINAQGRLVQQIHTTLPLLNRRGAVVGAVEIARDLAAAGSDDGASAIAPNKQEACRHGIVSQDPAMQVLIRQAEALGKAGVNVLLCGETGTGKELFARLLHQSSQRAGAPSPSLSPFVVLNCAAIPETLFESTLFGTARGAFTGAQERQGLIETANSGTLFLDELNSLPWSVQGKLLRVLQDGMFSRVGSNKEIRADLRVIAAANETQQEMLAARKLRPDLLYRLNIGQLSIPPLRERCGDIPLLAEAFLHKHRGVAGGRVKRIAPAAMRQLQACRWPGNVRMLENVMQRSLIFCETGDELQAIWIGEDAADTRSHDAPAEPVADTQGQGSGLSLEEQMSSYEKTLLIGLLKEHASLSEVARRCAIPRATLQYKLKKHNITLHRSAS</sequence>
<dbReference type="AlphaFoldDB" id="G0AHA6"/>
<evidence type="ECO:0000256" key="3">
    <source>
        <dbReference type="SAM" id="MobiDB-lite"/>
    </source>
</evidence>
<dbReference type="InterPro" id="IPR003593">
    <property type="entry name" value="AAA+_ATPase"/>
</dbReference>
<dbReference type="Proteomes" id="UP000008392">
    <property type="component" value="Chromosome"/>
</dbReference>
<dbReference type="InterPro" id="IPR058031">
    <property type="entry name" value="AAA_lid_NorR"/>
</dbReference>
<evidence type="ECO:0000259" key="4">
    <source>
        <dbReference type="PROSITE" id="PS50045"/>
    </source>
</evidence>
<evidence type="ECO:0000256" key="2">
    <source>
        <dbReference type="ARBA" id="ARBA00022840"/>
    </source>
</evidence>
<dbReference type="PROSITE" id="PS50112">
    <property type="entry name" value="PAS"/>
    <property type="match status" value="1"/>
</dbReference>
<dbReference type="SMART" id="SM00382">
    <property type="entry name" value="AAA"/>
    <property type="match status" value="1"/>
</dbReference>
<name>G0AHA6_COLFT</name>
<dbReference type="PANTHER" id="PTHR32071:SF112">
    <property type="entry name" value="REGULATORY PROTEIN"/>
    <property type="match status" value="1"/>
</dbReference>
<keyword evidence="1" id="KW-0547">Nucleotide-binding</keyword>
<dbReference type="Gene3D" id="1.10.8.60">
    <property type="match status" value="1"/>
</dbReference>
<dbReference type="SUPFAM" id="SSF52540">
    <property type="entry name" value="P-loop containing nucleoside triphosphate hydrolases"/>
    <property type="match status" value="1"/>
</dbReference>
<dbReference type="Pfam" id="PF08448">
    <property type="entry name" value="PAS_4"/>
    <property type="match status" value="1"/>
</dbReference>
<dbReference type="STRING" id="1005048.CFU_2685"/>
<dbReference type="CDD" id="cd00009">
    <property type="entry name" value="AAA"/>
    <property type="match status" value="1"/>
</dbReference>
<dbReference type="Pfam" id="PF25601">
    <property type="entry name" value="AAA_lid_14"/>
    <property type="match status" value="1"/>
</dbReference>
<dbReference type="InterPro" id="IPR009057">
    <property type="entry name" value="Homeodomain-like_sf"/>
</dbReference>
<reference evidence="6 7" key="4">
    <citation type="journal article" date="2010" name="Environ. Microbiol.">
        <title>The bacterial genus Collimonas: mycophagy, weathering and other adaptive solutions to life in oligotrophic soil environments.</title>
        <authorList>
            <person name="Leveau J.H."/>
            <person name="Uroz S."/>
            <person name="de Boer W."/>
        </authorList>
    </citation>
    <scope>NUCLEOTIDE SEQUENCE [LARGE SCALE GENOMIC DNA]</scope>
    <source>
        <strain evidence="6 7">Ter331</strain>
    </source>
</reference>
<dbReference type="HOGENOM" id="CLU_000445_8_1_4"/>
<evidence type="ECO:0000313" key="7">
    <source>
        <dbReference type="Proteomes" id="UP000008392"/>
    </source>
</evidence>
<dbReference type="GO" id="GO:0006355">
    <property type="term" value="P:regulation of DNA-templated transcription"/>
    <property type="evidence" value="ECO:0007669"/>
    <property type="project" value="InterPro"/>
</dbReference>
<reference evidence="6 7" key="2">
    <citation type="journal article" date="2006" name="J. Microbiol. Methods">
        <title>Genomic flank-sequencing of plasposon insertion sites for rapid identification of functional genes.</title>
        <authorList>
            <person name="Leveau J.H."/>
            <person name="Gerards S."/>
            <person name="Fritsche K."/>
            <person name="Zondag G."/>
            <person name="van Veen J.A."/>
        </authorList>
    </citation>
    <scope>NUCLEOTIDE SEQUENCE [LARGE SCALE GENOMIC DNA]</scope>
    <source>
        <strain evidence="6 7">Ter331</strain>
    </source>
</reference>
<evidence type="ECO:0000313" key="6">
    <source>
        <dbReference type="EMBL" id="AEK62512.1"/>
    </source>
</evidence>
<gene>
    <name evidence="6" type="primary">rocR</name>
    <name evidence="6" type="ordered locus">CFU_2685</name>
</gene>
<dbReference type="RefSeq" id="WP_014006665.1">
    <property type="nucleotide sequence ID" value="NC_015856.1"/>
</dbReference>
<dbReference type="InterPro" id="IPR000014">
    <property type="entry name" value="PAS"/>
</dbReference>
<organism evidence="6 7">
    <name type="scientific">Collimonas fungivorans (strain Ter331)</name>
    <dbReference type="NCBI Taxonomy" id="1005048"/>
    <lineage>
        <taxon>Bacteria</taxon>
        <taxon>Pseudomonadati</taxon>
        <taxon>Pseudomonadota</taxon>
        <taxon>Betaproteobacteria</taxon>
        <taxon>Burkholderiales</taxon>
        <taxon>Oxalobacteraceae</taxon>
        <taxon>Collimonas</taxon>
    </lineage>
</organism>
<reference evidence="6 7" key="5">
    <citation type="journal article" date="2011" name="ISME J.">
        <title>Dual transcriptional profiling of a bacterial/fungal confrontation: Collimonas fungivorans versus Aspergillus niger.</title>
        <authorList>
            <person name="Mela F."/>
            <person name="Fritsche K."/>
            <person name="de Boer W."/>
            <person name="van Veen J.A."/>
            <person name="de Graaff L.H."/>
            <person name="van den Berg M."/>
            <person name="Leveau J.H."/>
        </authorList>
    </citation>
    <scope>NUCLEOTIDE SEQUENCE [LARGE SCALE GENOMIC DNA]</scope>
    <source>
        <strain evidence="6 7">Ter331</strain>
    </source>
</reference>
<dbReference type="PROSITE" id="PS00675">
    <property type="entry name" value="SIGMA54_INTERACT_1"/>
    <property type="match status" value="1"/>
</dbReference>
<accession>G0AHA6</accession>
<dbReference type="NCBIfam" id="TIGR00229">
    <property type="entry name" value="sensory_box"/>
    <property type="match status" value="1"/>
</dbReference>
<evidence type="ECO:0000259" key="5">
    <source>
        <dbReference type="PROSITE" id="PS50112"/>
    </source>
</evidence>
<dbReference type="Gene3D" id="3.40.50.300">
    <property type="entry name" value="P-loop containing nucleotide triphosphate hydrolases"/>
    <property type="match status" value="1"/>
</dbReference>
<dbReference type="InterPro" id="IPR027417">
    <property type="entry name" value="P-loop_NTPase"/>
</dbReference>
<dbReference type="GO" id="GO:0005524">
    <property type="term" value="F:ATP binding"/>
    <property type="evidence" value="ECO:0007669"/>
    <property type="project" value="UniProtKB-KW"/>
</dbReference>
<keyword evidence="7" id="KW-1185">Reference proteome</keyword>
<dbReference type="eggNOG" id="COG3829">
    <property type="taxonomic scope" value="Bacteria"/>
</dbReference>
<dbReference type="InterPro" id="IPR002078">
    <property type="entry name" value="Sigma_54_int"/>
</dbReference>
<reference evidence="7" key="6">
    <citation type="submission" date="2011-05" db="EMBL/GenBank/DDBJ databases">
        <title>Complete sequence of Collimonas fungivorans Ter331.</title>
        <authorList>
            <person name="Leveau J.H."/>
        </authorList>
    </citation>
    <scope>NUCLEOTIDE SEQUENCE [LARGE SCALE GENOMIC DNA]</scope>
    <source>
        <strain evidence="7">Ter331</strain>
    </source>
</reference>
<dbReference type="InterPro" id="IPR035965">
    <property type="entry name" value="PAS-like_dom_sf"/>
</dbReference>
<dbReference type="EMBL" id="CP002745">
    <property type="protein sequence ID" value="AEK62512.1"/>
    <property type="molecule type" value="Genomic_DNA"/>
</dbReference>
<dbReference type="SUPFAM" id="SSF46689">
    <property type="entry name" value="Homeodomain-like"/>
    <property type="match status" value="1"/>
</dbReference>
<dbReference type="CDD" id="cd00130">
    <property type="entry name" value="PAS"/>
    <property type="match status" value="1"/>
</dbReference>
<protein>
    <submittedName>
        <fullName evidence="6">Arginine utilization regulatory protein r</fullName>
    </submittedName>
</protein>
<reference evidence="6 7" key="3">
    <citation type="journal article" date="2008" name="FEMS Microbiol. Ecol.">
        <title>Identification and characterization of genes underlying chitinolysis in Collimonas fungivorans Ter331.</title>
        <authorList>
            <person name="Fritsche K."/>
            <person name="de Boer W."/>
            <person name="Gerards S."/>
            <person name="van den Berg M."/>
            <person name="van Veen J.A."/>
            <person name="Leveau J.H."/>
        </authorList>
    </citation>
    <scope>NUCLEOTIDE SEQUENCE [LARGE SCALE GENOMIC DNA]</scope>
    <source>
        <strain evidence="6 7">Ter331</strain>
    </source>
</reference>
<dbReference type="SMART" id="SM00091">
    <property type="entry name" value="PAS"/>
    <property type="match status" value="1"/>
</dbReference>
<feature type="domain" description="PAS" evidence="5">
    <location>
        <begin position="8"/>
        <end position="56"/>
    </location>
</feature>